<dbReference type="Proteomes" id="UP000095401">
    <property type="component" value="Chromosome"/>
</dbReference>
<dbReference type="InterPro" id="IPR010583">
    <property type="entry name" value="MipA"/>
</dbReference>
<dbReference type="AlphaFoldDB" id="A0A1D8ITK9"/>
<evidence type="ECO:0000256" key="3">
    <source>
        <dbReference type="ARBA" id="ARBA00022729"/>
    </source>
</evidence>
<evidence type="ECO:0000256" key="4">
    <source>
        <dbReference type="ARBA" id="ARBA00023136"/>
    </source>
</evidence>
<reference evidence="7" key="1">
    <citation type="submission" date="2016-09" db="EMBL/GenBank/DDBJ databases">
        <title>Acidihalobacter prosperus F5.</title>
        <authorList>
            <person name="Khaleque H.N."/>
            <person name="Ramsay J.P."/>
            <person name="Kaksonen A.H."/>
            <person name="Boxall N.J."/>
            <person name="Watkin E.L.J."/>
        </authorList>
    </citation>
    <scope>NUCLEOTIDE SEQUENCE [LARGE SCALE GENOMIC DNA]</scope>
    <source>
        <strain evidence="7">F5</strain>
    </source>
</reference>
<sequence length="275" mass="30391">MWLAHRGRIPLLAGVLAWASTAHGELRPLWELGVGMGVTSIPAYRGARGEVVYFLPLPYLVYRGRFLRSDRQGIRGVFYQNDRFQLNLSAYAGPPVQSGQIPARTGMPNLSPSFEIGPSLQYVLIDTPGTMLDLRWPLRAAFTLSFKPIGWVSTPNLNLTLPDYRGSGWMLGASIGPNFADSRYHAYFYDVAPAYVRPGRPAYAAGAGYSGSSVYLTVSRRFAHYWVGGFLRYDNLAGASFVNSPLVETQQYFAVGVGMSWIFATSSRLVESEEP</sequence>
<protein>
    <recommendedName>
        <fullName evidence="8">MipA/OmpV family protein</fullName>
    </recommendedName>
</protein>
<evidence type="ECO:0000256" key="5">
    <source>
        <dbReference type="ARBA" id="ARBA00023237"/>
    </source>
</evidence>
<gene>
    <name evidence="6" type="ORF">BI364_16240</name>
</gene>
<dbReference type="EMBL" id="CP017415">
    <property type="protein sequence ID" value="AOU99821.1"/>
    <property type="molecule type" value="Genomic_DNA"/>
</dbReference>
<dbReference type="PANTHER" id="PTHR38776:SF1">
    <property type="entry name" value="MLTA-INTERACTING PROTEIN-RELATED"/>
    <property type="match status" value="1"/>
</dbReference>
<organism evidence="6 7">
    <name type="scientific">Acidihalobacter yilgarnensis</name>
    <dbReference type="NCBI Taxonomy" id="2819280"/>
    <lineage>
        <taxon>Bacteria</taxon>
        <taxon>Pseudomonadati</taxon>
        <taxon>Pseudomonadota</taxon>
        <taxon>Gammaproteobacteria</taxon>
        <taxon>Chromatiales</taxon>
        <taxon>Ectothiorhodospiraceae</taxon>
        <taxon>Acidihalobacter</taxon>
    </lineage>
</organism>
<accession>A0A1D8ITK9</accession>
<evidence type="ECO:0008006" key="8">
    <source>
        <dbReference type="Google" id="ProtNLM"/>
    </source>
</evidence>
<dbReference type="PANTHER" id="PTHR38776">
    <property type="entry name" value="MLTA-INTERACTING PROTEIN-RELATED"/>
    <property type="match status" value="1"/>
</dbReference>
<keyword evidence="4" id="KW-0472">Membrane</keyword>
<keyword evidence="3" id="KW-0732">Signal</keyword>
<keyword evidence="7" id="KW-1185">Reference proteome</keyword>
<dbReference type="Pfam" id="PF06629">
    <property type="entry name" value="MipA"/>
    <property type="match status" value="1"/>
</dbReference>
<name>A0A1D8ITK9_9GAMM</name>
<evidence type="ECO:0000256" key="2">
    <source>
        <dbReference type="ARBA" id="ARBA00005722"/>
    </source>
</evidence>
<comment type="similarity">
    <text evidence="2">Belongs to the MipA/OmpV family.</text>
</comment>
<evidence type="ECO:0000256" key="1">
    <source>
        <dbReference type="ARBA" id="ARBA00004442"/>
    </source>
</evidence>
<proteinExistence type="inferred from homology"/>
<dbReference type="KEGG" id="aprs:BI364_16240"/>
<comment type="subcellular location">
    <subcellularLocation>
        <location evidence="1">Cell outer membrane</location>
    </subcellularLocation>
</comment>
<evidence type="ECO:0000313" key="6">
    <source>
        <dbReference type="EMBL" id="AOU99821.1"/>
    </source>
</evidence>
<keyword evidence="5" id="KW-0998">Cell outer membrane</keyword>
<dbReference type="GO" id="GO:0009279">
    <property type="term" value="C:cell outer membrane"/>
    <property type="evidence" value="ECO:0007669"/>
    <property type="project" value="UniProtKB-SubCell"/>
</dbReference>
<evidence type="ECO:0000313" key="7">
    <source>
        <dbReference type="Proteomes" id="UP000095401"/>
    </source>
</evidence>